<gene>
    <name evidence="2" type="ORF">GCM10017600_73510</name>
</gene>
<dbReference type="RefSeq" id="WP_271222203.1">
    <property type="nucleotide sequence ID" value="NZ_BAAAVD010000023.1"/>
</dbReference>
<evidence type="ECO:0008006" key="4">
    <source>
        <dbReference type="Google" id="ProtNLM"/>
    </source>
</evidence>
<reference evidence="2" key="2">
    <citation type="submission" date="2023-01" db="EMBL/GenBank/DDBJ databases">
        <authorList>
            <person name="Sun Q."/>
            <person name="Evtushenko L."/>
        </authorList>
    </citation>
    <scope>NUCLEOTIDE SEQUENCE</scope>
    <source>
        <strain evidence="2">VKM Ac-2007</strain>
    </source>
</reference>
<evidence type="ECO:0000256" key="1">
    <source>
        <dbReference type="SAM" id="MobiDB-lite"/>
    </source>
</evidence>
<comment type="caution">
    <text evidence="2">The sequence shown here is derived from an EMBL/GenBank/DDBJ whole genome shotgun (WGS) entry which is preliminary data.</text>
</comment>
<dbReference type="EMBL" id="BSEV01000027">
    <property type="protein sequence ID" value="GLK13939.1"/>
    <property type="molecule type" value="Genomic_DNA"/>
</dbReference>
<reference evidence="2" key="1">
    <citation type="journal article" date="2014" name="Int. J. Syst. Evol. Microbiol.">
        <title>Complete genome sequence of Corynebacterium casei LMG S-19264T (=DSM 44701T), isolated from a smear-ripened cheese.</title>
        <authorList>
            <consortium name="US DOE Joint Genome Institute (JGI-PGF)"/>
            <person name="Walter F."/>
            <person name="Albersmeier A."/>
            <person name="Kalinowski J."/>
            <person name="Ruckert C."/>
        </authorList>
    </citation>
    <scope>NUCLEOTIDE SEQUENCE</scope>
    <source>
        <strain evidence="2">VKM Ac-2007</strain>
    </source>
</reference>
<dbReference type="Proteomes" id="UP001143474">
    <property type="component" value="Unassembled WGS sequence"/>
</dbReference>
<keyword evidence="3" id="KW-1185">Reference proteome</keyword>
<feature type="region of interest" description="Disordered" evidence="1">
    <location>
        <begin position="90"/>
        <end position="135"/>
    </location>
</feature>
<name>A0A9W6IAD6_9ACTN</name>
<protein>
    <recommendedName>
        <fullName evidence="4">Helix-turn-helix domain-containing protein</fullName>
    </recommendedName>
</protein>
<dbReference type="AlphaFoldDB" id="A0A9W6IAD6"/>
<sequence>MARPEKPITGDGSVEKLARELRRLRALAGSPAPTYAQLAKAAHHSRSVLADAAAGHCCPTWEVTSDFITACGGVPDQEPWPTLWNEAHAAAGRTRDTSRQNHVEGPAAGKSQNEVRQAAAARSKPAQGSAQPDPWLASTPQEYRYQLHLLQVWSGASLQTICYSTGPDEWDISRIPYSTLHDALNHKRLRMPSLYVVRAIVTACGADVNEWVDVWRAINMKEFTRSNPPPAGLKT</sequence>
<evidence type="ECO:0000313" key="2">
    <source>
        <dbReference type="EMBL" id="GLK13939.1"/>
    </source>
</evidence>
<feature type="compositionally biased region" description="Basic and acidic residues" evidence="1">
    <location>
        <begin position="93"/>
        <end position="102"/>
    </location>
</feature>
<accession>A0A9W6IAD6</accession>
<organism evidence="2 3">
    <name type="scientific">Streptosporangium carneum</name>
    <dbReference type="NCBI Taxonomy" id="47481"/>
    <lineage>
        <taxon>Bacteria</taxon>
        <taxon>Bacillati</taxon>
        <taxon>Actinomycetota</taxon>
        <taxon>Actinomycetes</taxon>
        <taxon>Streptosporangiales</taxon>
        <taxon>Streptosporangiaceae</taxon>
        <taxon>Streptosporangium</taxon>
    </lineage>
</organism>
<evidence type="ECO:0000313" key="3">
    <source>
        <dbReference type="Proteomes" id="UP001143474"/>
    </source>
</evidence>
<proteinExistence type="predicted"/>